<evidence type="ECO:0000259" key="1">
    <source>
        <dbReference type="Pfam" id="PF12729"/>
    </source>
</evidence>
<proteinExistence type="predicted"/>
<comment type="caution">
    <text evidence="2">The sequence shown here is derived from an EMBL/GenBank/DDBJ whole genome shotgun (WGS) entry which is preliminary data.</text>
</comment>
<evidence type="ECO:0000313" key="3">
    <source>
        <dbReference type="Proteomes" id="UP000239898"/>
    </source>
</evidence>
<accession>A0A2S6ZIR2</accession>
<feature type="domain" description="Chemotaxis methyl-accepting receptor HlyB-like 4HB MCP" evidence="1">
    <location>
        <begin position="48"/>
        <end position="182"/>
    </location>
</feature>
<organism evidence="2 3">
    <name type="scientific">Xanthomonas theicola</name>
    <dbReference type="NCBI Taxonomy" id="56464"/>
    <lineage>
        <taxon>Bacteria</taxon>
        <taxon>Pseudomonadati</taxon>
        <taxon>Pseudomonadota</taxon>
        <taxon>Gammaproteobacteria</taxon>
        <taxon>Lysobacterales</taxon>
        <taxon>Lysobacteraceae</taxon>
        <taxon>Xanthomonas</taxon>
    </lineage>
</organism>
<reference evidence="2 3" key="1">
    <citation type="submission" date="2016-08" db="EMBL/GenBank/DDBJ databases">
        <title>Evolution of the type three secretion system and type three effector repertoires in Xanthomonas.</title>
        <authorList>
            <person name="Merda D."/>
            <person name="Briand M."/>
            <person name="Bosis E."/>
            <person name="Rousseau C."/>
            <person name="Portier P."/>
            <person name="Jacques M.-A."/>
            <person name="Fischer-Le Saux M."/>
        </authorList>
    </citation>
    <scope>NUCLEOTIDE SEQUENCE [LARGE SCALE GENOMIC DNA]</scope>
    <source>
        <strain evidence="2 3">CFBP 4691</strain>
    </source>
</reference>
<dbReference type="EMBL" id="MIGX01000014">
    <property type="protein sequence ID" value="PPT92163.1"/>
    <property type="molecule type" value="Genomic_DNA"/>
</dbReference>
<sequence>MPRHIDLKSSLIASLLCLLGAGVVVAAARLSTHTLDESRERLQRLQIHQAPSAMALRELRAQLAELGLYEMAQIAWTGDAAEVADHDRRMQRVLQGVREQLAIYKATTPDGEEARRFAEIQAKLDRYLQLHRQLGATVHAGDRDRAGRLAAQQLLPLRRTLLADLMELSDLNAERAQQSAASGLAYAVR</sequence>
<protein>
    <submittedName>
        <fullName evidence="2">Chemotaxis protein</fullName>
    </submittedName>
</protein>
<dbReference type="Pfam" id="PF12729">
    <property type="entry name" value="4HB_MCP_1"/>
    <property type="match status" value="1"/>
</dbReference>
<name>A0A2S6ZIR2_9XANT</name>
<dbReference type="AlphaFoldDB" id="A0A2S6ZIR2"/>
<gene>
    <name evidence="2" type="ORF">XthCFBP4691_05085</name>
</gene>
<evidence type="ECO:0000313" key="2">
    <source>
        <dbReference type="EMBL" id="PPT92163.1"/>
    </source>
</evidence>
<dbReference type="InterPro" id="IPR024478">
    <property type="entry name" value="HlyB_4HB_MCP"/>
</dbReference>
<keyword evidence="3" id="KW-1185">Reference proteome</keyword>
<dbReference type="RefSeq" id="WP_128419439.1">
    <property type="nucleotide sequence ID" value="NZ_CP049017.1"/>
</dbReference>
<dbReference type="OrthoDB" id="9908817at2"/>
<dbReference type="Proteomes" id="UP000239898">
    <property type="component" value="Unassembled WGS sequence"/>
</dbReference>